<feature type="transmembrane region" description="Helical" evidence="11">
    <location>
        <begin position="25"/>
        <end position="46"/>
    </location>
</feature>
<dbReference type="InterPro" id="IPR022346">
    <property type="entry name" value="T2SS_GspH"/>
</dbReference>
<dbReference type="NCBIfam" id="TIGR02532">
    <property type="entry name" value="IV_pilin_GFxxxE"/>
    <property type="match status" value="1"/>
</dbReference>
<evidence type="ECO:0000256" key="10">
    <source>
        <dbReference type="ARBA" id="ARBA00030775"/>
    </source>
</evidence>
<gene>
    <name evidence="13" type="ORF">L3081_06750</name>
</gene>
<keyword evidence="4" id="KW-0488">Methylation</keyword>
<comment type="similarity">
    <text evidence="9">Belongs to the GSP H family.</text>
</comment>
<evidence type="ECO:0000256" key="9">
    <source>
        <dbReference type="ARBA" id="ARBA00025772"/>
    </source>
</evidence>
<evidence type="ECO:0000313" key="13">
    <source>
        <dbReference type="EMBL" id="MCI2283148.1"/>
    </source>
</evidence>
<keyword evidence="8 11" id="KW-0472">Membrane</keyword>
<dbReference type="EMBL" id="JAKKSL010000001">
    <property type="protein sequence ID" value="MCI2283148.1"/>
    <property type="molecule type" value="Genomic_DNA"/>
</dbReference>
<evidence type="ECO:0000259" key="12">
    <source>
        <dbReference type="Pfam" id="PF12019"/>
    </source>
</evidence>
<comment type="subcellular location">
    <subcellularLocation>
        <location evidence="1">Cell inner membrane</location>
        <topology evidence="1">Single-pass membrane protein</topology>
    </subcellularLocation>
</comment>
<sequence length="203" mass="23018">MFKLIDSIAWRAIVKSNKSIKITRGFTLLELMVALTIVSILAGIAIPNFNDFIVKMRVDNEIYHLHRMLLIARNAAINHGQKTILCPLDNGSQCTTQWQNELSVFTDFNNNKILDANEKIIIKRPTITKDDELIYGKGRNKVTFKPTGQLSGLANGTFRYCPKDYENHSRGIIVARSGRIYQSSDIDHDGLDENRGNKEIHCN</sequence>
<organism evidence="13 14">
    <name type="scientific">Colwellia maritima</name>
    <dbReference type="NCBI Taxonomy" id="2912588"/>
    <lineage>
        <taxon>Bacteria</taxon>
        <taxon>Pseudomonadati</taxon>
        <taxon>Pseudomonadota</taxon>
        <taxon>Gammaproteobacteria</taxon>
        <taxon>Alteromonadales</taxon>
        <taxon>Colwelliaceae</taxon>
        <taxon>Colwellia</taxon>
    </lineage>
</organism>
<feature type="domain" description="General secretion pathway GspH" evidence="12">
    <location>
        <begin position="65"/>
        <end position="178"/>
    </location>
</feature>
<dbReference type="Pfam" id="PF07963">
    <property type="entry name" value="N_methyl"/>
    <property type="match status" value="1"/>
</dbReference>
<keyword evidence="14" id="KW-1185">Reference proteome</keyword>
<evidence type="ECO:0000256" key="4">
    <source>
        <dbReference type="ARBA" id="ARBA00022481"/>
    </source>
</evidence>
<proteinExistence type="inferred from homology"/>
<dbReference type="InterPro" id="IPR045584">
    <property type="entry name" value="Pilin-like"/>
</dbReference>
<evidence type="ECO:0000256" key="11">
    <source>
        <dbReference type="SAM" id="Phobius"/>
    </source>
</evidence>
<evidence type="ECO:0000256" key="1">
    <source>
        <dbReference type="ARBA" id="ARBA00004377"/>
    </source>
</evidence>
<evidence type="ECO:0000256" key="7">
    <source>
        <dbReference type="ARBA" id="ARBA00022989"/>
    </source>
</evidence>
<dbReference type="Proteomes" id="UP001139646">
    <property type="component" value="Unassembled WGS sequence"/>
</dbReference>
<dbReference type="Gene3D" id="3.55.40.10">
    <property type="entry name" value="minor pseudopilin epsh domain"/>
    <property type="match status" value="1"/>
</dbReference>
<accession>A0ABS9WYV0</accession>
<keyword evidence="5" id="KW-0997">Cell inner membrane</keyword>
<evidence type="ECO:0000256" key="8">
    <source>
        <dbReference type="ARBA" id="ARBA00023136"/>
    </source>
</evidence>
<evidence type="ECO:0000256" key="6">
    <source>
        <dbReference type="ARBA" id="ARBA00022692"/>
    </source>
</evidence>
<evidence type="ECO:0000313" key="14">
    <source>
        <dbReference type="Proteomes" id="UP001139646"/>
    </source>
</evidence>
<name>A0ABS9WYV0_9GAMM</name>
<evidence type="ECO:0000256" key="5">
    <source>
        <dbReference type="ARBA" id="ARBA00022519"/>
    </source>
</evidence>
<reference evidence="13" key="1">
    <citation type="submission" date="2022-01" db="EMBL/GenBank/DDBJ databases">
        <title>Colwellia maritima, isolated from seawater.</title>
        <authorList>
            <person name="Kristyanto S."/>
            <person name="Jung J."/>
            <person name="Jeon C.O."/>
        </authorList>
    </citation>
    <scope>NUCLEOTIDE SEQUENCE</scope>
    <source>
        <strain evidence="13">MSW7</strain>
    </source>
</reference>
<keyword evidence="3" id="KW-1003">Cell membrane</keyword>
<dbReference type="PROSITE" id="PS00409">
    <property type="entry name" value="PROKAR_NTER_METHYL"/>
    <property type="match status" value="1"/>
</dbReference>
<evidence type="ECO:0000256" key="2">
    <source>
        <dbReference type="ARBA" id="ARBA00021549"/>
    </source>
</evidence>
<keyword evidence="6 11" id="KW-0812">Transmembrane</keyword>
<keyword evidence="7 11" id="KW-1133">Transmembrane helix</keyword>
<dbReference type="RefSeq" id="WP_242284374.1">
    <property type="nucleotide sequence ID" value="NZ_JAKKSL010000001.1"/>
</dbReference>
<dbReference type="Pfam" id="PF12019">
    <property type="entry name" value="GspH"/>
    <property type="match status" value="1"/>
</dbReference>
<protein>
    <recommendedName>
        <fullName evidence="2">Type II secretion system protein H</fullName>
    </recommendedName>
    <alternativeName>
        <fullName evidence="10">General secretion pathway protein H</fullName>
    </alternativeName>
</protein>
<evidence type="ECO:0000256" key="3">
    <source>
        <dbReference type="ARBA" id="ARBA00022475"/>
    </source>
</evidence>
<dbReference type="SUPFAM" id="SSF54523">
    <property type="entry name" value="Pili subunits"/>
    <property type="match status" value="1"/>
</dbReference>
<dbReference type="InterPro" id="IPR012902">
    <property type="entry name" value="N_methyl_site"/>
</dbReference>
<comment type="caution">
    <text evidence="13">The sequence shown here is derived from an EMBL/GenBank/DDBJ whole genome shotgun (WGS) entry which is preliminary data.</text>
</comment>